<gene>
    <name evidence="1" type="ORF">Syun_008521</name>
</gene>
<evidence type="ECO:0000313" key="1">
    <source>
        <dbReference type="EMBL" id="KAK9150212.1"/>
    </source>
</evidence>
<organism evidence="1 2">
    <name type="scientific">Stephania yunnanensis</name>
    <dbReference type="NCBI Taxonomy" id="152371"/>
    <lineage>
        <taxon>Eukaryota</taxon>
        <taxon>Viridiplantae</taxon>
        <taxon>Streptophyta</taxon>
        <taxon>Embryophyta</taxon>
        <taxon>Tracheophyta</taxon>
        <taxon>Spermatophyta</taxon>
        <taxon>Magnoliopsida</taxon>
        <taxon>Ranunculales</taxon>
        <taxon>Menispermaceae</taxon>
        <taxon>Menispermoideae</taxon>
        <taxon>Cissampelideae</taxon>
        <taxon>Stephania</taxon>
    </lineage>
</organism>
<dbReference type="EMBL" id="JBBNAF010000004">
    <property type="protein sequence ID" value="KAK9150212.1"/>
    <property type="molecule type" value="Genomic_DNA"/>
</dbReference>
<reference evidence="1 2" key="1">
    <citation type="submission" date="2024-01" db="EMBL/GenBank/DDBJ databases">
        <title>Genome assemblies of Stephania.</title>
        <authorList>
            <person name="Yang L."/>
        </authorList>
    </citation>
    <scope>NUCLEOTIDE SEQUENCE [LARGE SCALE GENOMIC DNA]</scope>
    <source>
        <strain evidence="1">YNDBR</strain>
        <tissue evidence="1">Leaf</tissue>
    </source>
</reference>
<name>A0AAP0KFD4_9MAGN</name>
<accession>A0AAP0KFD4</accession>
<dbReference type="Proteomes" id="UP001420932">
    <property type="component" value="Unassembled WGS sequence"/>
</dbReference>
<keyword evidence="2" id="KW-1185">Reference proteome</keyword>
<proteinExistence type="predicted"/>
<dbReference type="AlphaFoldDB" id="A0AAP0KFD4"/>
<comment type="caution">
    <text evidence="1">The sequence shown here is derived from an EMBL/GenBank/DDBJ whole genome shotgun (WGS) entry which is preliminary data.</text>
</comment>
<protein>
    <submittedName>
        <fullName evidence="1">Uncharacterized protein</fullName>
    </submittedName>
</protein>
<sequence>MELFREEEGSNDEACFCIGKPKDEDEEVTKEYKTLISDQGLSLDHWILKKSRRDLKRWIKMSSTKVPNHLIELLRQTPPSQESLATLLKDQRERCSISILVLERLASVFVPSSRSECIFNSLGEVFEVLFYIDQRMSYPCIKEKSRDAKDLWTSEGFKRMFQKLSSKVVLSQMQIDQAIETIKSFKDILMGIGGLDIMVQELDAILGFIQQKAYTSIENFQNNLYAAF</sequence>
<evidence type="ECO:0000313" key="2">
    <source>
        <dbReference type="Proteomes" id="UP001420932"/>
    </source>
</evidence>